<name>A0AA96JXB2_9BACT</name>
<proteinExistence type="predicted"/>
<dbReference type="EMBL" id="CP116968">
    <property type="protein sequence ID" value="WNM63193.1"/>
    <property type="molecule type" value="Genomic_DNA"/>
</dbReference>
<accession>A0AA96JXB2</accession>
<protein>
    <submittedName>
        <fullName evidence="1">Uncharacterized protein</fullName>
    </submittedName>
</protein>
<dbReference type="Proteomes" id="UP001302494">
    <property type="component" value="Chromosome"/>
</dbReference>
<dbReference type="RefSeq" id="WP_312747615.1">
    <property type="nucleotide sequence ID" value="NZ_CP116968.1"/>
</dbReference>
<reference evidence="1 2" key="1">
    <citation type="submission" date="2023-01" db="EMBL/GenBank/DDBJ databases">
        <title>Cultivation and genomic characterization of new, ubiquitous marine nitrite-oxidizing bacteria from the Nitrospirales.</title>
        <authorList>
            <person name="Mueller A.J."/>
            <person name="Daebeler A."/>
            <person name="Herbold C.W."/>
            <person name="Kirkegaard R.H."/>
            <person name="Daims H."/>
        </authorList>
    </citation>
    <scope>NUCLEOTIDE SEQUENCE [LARGE SCALE GENOMIC DNA]</scope>
    <source>
        <strain evidence="1 2">DK</strain>
    </source>
</reference>
<evidence type="ECO:0000313" key="1">
    <source>
        <dbReference type="EMBL" id="WNM63193.1"/>
    </source>
</evidence>
<gene>
    <name evidence="1" type="ORF">PQG83_05425</name>
</gene>
<keyword evidence="2" id="KW-1185">Reference proteome</keyword>
<dbReference type="AlphaFoldDB" id="A0AA96JXB2"/>
<sequence length="411" mass="46698">MTQEDARAYLNYLLTLHLRQEEAFGPLGLAFVKENDLNKLSLLPEEQFNLLMAIATVFSAEPKRYTMKLELLQKAYQLLPQTRYHDPELGRDLEHLIRKTQSDLHRYNEAMKVARAQSPDRQSLIVETDIPEYFLETAQKRASAYYQEKYRLTKEAKTAQHFGGAAKKFEPDNLAIHKEFPGACAPFINARTNAFHIVLPFDLKISRSPEDPLEAGIRIFYGKMGYSFPLRYEMGKLCSYHDGQVLDVDLHDPNLIFFSVSGIKDPEFITQASQTDPSLPPELVYPMAVLEHTGSLGPFIQVSCNIKVWFDASMVSLLIQGAPDLPDYGLQGGAGLMTRTYASDKVESYVHNLSQPWQEGLSFNFINLHLQLSRGIDSAVVPCGTPIFSVYPVFNRQSYRFVDRRTMDQAP</sequence>
<dbReference type="KEGG" id="nneo:PQG83_05425"/>
<evidence type="ECO:0000313" key="2">
    <source>
        <dbReference type="Proteomes" id="UP001302494"/>
    </source>
</evidence>
<organism evidence="1 2">
    <name type="scientific">Candidatus Nitrospira neomarina</name>
    <dbReference type="NCBI Taxonomy" id="3020899"/>
    <lineage>
        <taxon>Bacteria</taxon>
        <taxon>Pseudomonadati</taxon>
        <taxon>Nitrospirota</taxon>
        <taxon>Nitrospiria</taxon>
        <taxon>Nitrospirales</taxon>
        <taxon>Nitrospiraceae</taxon>
        <taxon>Nitrospira</taxon>
    </lineage>
</organism>